<sequence>MYCFRDFGSPDFVSACTPSGTLRMSSFKDFGSPDFAFAFTAAGTSGPRASGPHLLLEGLPVPGFR</sequence>
<comment type="caution">
    <text evidence="1">The sequence shown here is derived from an EMBL/GenBank/DDBJ whole genome shotgun (WGS) entry which is preliminary data.</text>
</comment>
<evidence type="ECO:0000313" key="2">
    <source>
        <dbReference type="Proteomes" id="UP000233551"/>
    </source>
</evidence>
<evidence type="ECO:0000313" key="1">
    <source>
        <dbReference type="EMBL" id="PKI30882.1"/>
    </source>
</evidence>
<accession>A0A2I0HGT2</accession>
<protein>
    <submittedName>
        <fullName evidence="1">Uncharacterized protein</fullName>
    </submittedName>
</protein>
<reference evidence="1 2" key="1">
    <citation type="submission" date="2017-11" db="EMBL/GenBank/DDBJ databases">
        <title>De-novo sequencing of pomegranate (Punica granatum L.) genome.</title>
        <authorList>
            <person name="Akparov Z."/>
            <person name="Amiraslanov A."/>
            <person name="Hajiyeva S."/>
            <person name="Abbasov M."/>
            <person name="Kaur K."/>
            <person name="Hamwieh A."/>
            <person name="Solovyev V."/>
            <person name="Salamov A."/>
            <person name="Braich B."/>
            <person name="Kosarev P."/>
            <person name="Mahmoud A."/>
            <person name="Hajiyev E."/>
            <person name="Babayeva S."/>
            <person name="Izzatullayeva V."/>
            <person name="Mammadov A."/>
            <person name="Mammadov A."/>
            <person name="Sharifova S."/>
            <person name="Ojaghi J."/>
            <person name="Eynullazada K."/>
            <person name="Bayramov B."/>
            <person name="Abdulazimova A."/>
            <person name="Shahmuradov I."/>
        </authorList>
    </citation>
    <scope>NUCLEOTIDE SEQUENCE [LARGE SCALE GENOMIC DNA]</scope>
    <source>
        <strain evidence="2">cv. AG2017</strain>
        <tissue evidence="1">Leaf</tissue>
    </source>
</reference>
<dbReference type="AlphaFoldDB" id="A0A2I0HGT2"/>
<dbReference type="Proteomes" id="UP000233551">
    <property type="component" value="Unassembled WGS sequence"/>
</dbReference>
<gene>
    <name evidence="1" type="ORF">CRG98_048727</name>
</gene>
<keyword evidence="2" id="KW-1185">Reference proteome</keyword>
<feature type="non-terminal residue" evidence="1">
    <location>
        <position position="65"/>
    </location>
</feature>
<dbReference type="EMBL" id="PGOL01021814">
    <property type="protein sequence ID" value="PKI30882.1"/>
    <property type="molecule type" value="Genomic_DNA"/>
</dbReference>
<proteinExistence type="predicted"/>
<organism evidence="1 2">
    <name type="scientific">Punica granatum</name>
    <name type="common">Pomegranate</name>
    <dbReference type="NCBI Taxonomy" id="22663"/>
    <lineage>
        <taxon>Eukaryota</taxon>
        <taxon>Viridiplantae</taxon>
        <taxon>Streptophyta</taxon>
        <taxon>Embryophyta</taxon>
        <taxon>Tracheophyta</taxon>
        <taxon>Spermatophyta</taxon>
        <taxon>Magnoliopsida</taxon>
        <taxon>eudicotyledons</taxon>
        <taxon>Gunneridae</taxon>
        <taxon>Pentapetalae</taxon>
        <taxon>rosids</taxon>
        <taxon>malvids</taxon>
        <taxon>Myrtales</taxon>
        <taxon>Lythraceae</taxon>
        <taxon>Punica</taxon>
    </lineage>
</organism>
<name>A0A2I0HGT2_PUNGR</name>